<evidence type="ECO:0000256" key="1">
    <source>
        <dbReference type="SAM" id="SignalP"/>
    </source>
</evidence>
<keyword evidence="3" id="KW-1185">Reference proteome</keyword>
<feature type="chain" id="PRO_5037230900" evidence="1">
    <location>
        <begin position="22"/>
        <end position="260"/>
    </location>
</feature>
<dbReference type="Proteomes" id="UP000598820">
    <property type="component" value="Unassembled WGS sequence"/>
</dbReference>
<name>A0A926XWM6_9BACT</name>
<accession>A0A926XWM6</accession>
<keyword evidence="1" id="KW-0732">Signal</keyword>
<gene>
    <name evidence="2" type="ORF">IC229_00865</name>
</gene>
<feature type="signal peptide" evidence="1">
    <location>
        <begin position="1"/>
        <end position="21"/>
    </location>
</feature>
<protein>
    <submittedName>
        <fullName evidence="2">Uncharacterized protein</fullName>
    </submittedName>
</protein>
<evidence type="ECO:0000313" key="3">
    <source>
        <dbReference type="Proteomes" id="UP000598820"/>
    </source>
</evidence>
<dbReference type="AlphaFoldDB" id="A0A926XWM6"/>
<evidence type="ECO:0000313" key="2">
    <source>
        <dbReference type="EMBL" id="MBD2699167.1"/>
    </source>
</evidence>
<proteinExistence type="predicted"/>
<reference evidence="2" key="1">
    <citation type="submission" date="2020-09" db="EMBL/GenBank/DDBJ databases">
        <authorList>
            <person name="Kim M.K."/>
        </authorList>
    </citation>
    <scope>NUCLEOTIDE SEQUENCE</scope>
    <source>
        <strain evidence="2">BT702</strain>
    </source>
</reference>
<sequence>MKLNSIFYALTLALLTSTAYAQVKIGTNPGTIGATSNLEVESSNGTKVVVDKTNGNLGAGVTDPTHSIDGAGTARLRNIPVGTNNQILTTDANGIIFKQNAPAATLPVVYGVTTGAGVNLLPDDISRYTGTYIILPANSRYVVSATMLMTAGAQITGITGAYIRSYFSDSPTGLALTGDIINNNSLISGSLSTGQFYSLVTGSVILQNSTNIPKAYYYVAYLGNPSRSGSGSVNLPPAFTIAYFGGNTWGENQLYAVPIN</sequence>
<dbReference type="EMBL" id="JACWZY010000001">
    <property type="protein sequence ID" value="MBD2699167.1"/>
    <property type="molecule type" value="Genomic_DNA"/>
</dbReference>
<dbReference type="RefSeq" id="WP_190885028.1">
    <property type="nucleotide sequence ID" value="NZ_JACWZY010000001.1"/>
</dbReference>
<comment type="caution">
    <text evidence="2">The sequence shown here is derived from an EMBL/GenBank/DDBJ whole genome shotgun (WGS) entry which is preliminary data.</text>
</comment>
<organism evidence="2 3">
    <name type="scientific">Spirosoma profusum</name>
    <dbReference type="NCBI Taxonomy" id="2771354"/>
    <lineage>
        <taxon>Bacteria</taxon>
        <taxon>Pseudomonadati</taxon>
        <taxon>Bacteroidota</taxon>
        <taxon>Cytophagia</taxon>
        <taxon>Cytophagales</taxon>
        <taxon>Cytophagaceae</taxon>
        <taxon>Spirosoma</taxon>
    </lineage>
</organism>